<feature type="domain" description="Amidohydrolase-related" evidence="2">
    <location>
        <begin position="62"/>
        <end position="143"/>
    </location>
</feature>
<proteinExistence type="predicted"/>
<reference evidence="3 4" key="1">
    <citation type="journal article" date="2025" name="Microbiol. Resour. Announc.">
        <title>Draft genome sequences for Neonectria magnoliae and Neonectria punicea, canker pathogens of Liriodendron tulipifera and Acer saccharum in West Virginia.</title>
        <authorList>
            <person name="Petronek H.M."/>
            <person name="Kasson M.T."/>
            <person name="Metheny A.M."/>
            <person name="Stauder C.M."/>
            <person name="Lovett B."/>
            <person name="Lynch S.C."/>
            <person name="Garnas J.R."/>
            <person name="Kasson L.R."/>
            <person name="Stajich J.E."/>
        </authorList>
    </citation>
    <scope>NUCLEOTIDE SEQUENCE [LARGE SCALE GENOMIC DNA]</scope>
    <source>
        <strain evidence="3 4">NRRL 64651</strain>
    </source>
</reference>
<dbReference type="SUPFAM" id="SSF51338">
    <property type="entry name" value="Composite domain of metallo-dependent hydrolases"/>
    <property type="match status" value="1"/>
</dbReference>
<comment type="caution">
    <text evidence="3">The sequence shown here is derived from an EMBL/GenBank/DDBJ whole genome shotgun (WGS) entry which is preliminary data.</text>
</comment>
<keyword evidence="4" id="KW-1185">Reference proteome</keyword>
<evidence type="ECO:0000256" key="1">
    <source>
        <dbReference type="ARBA" id="ARBA00022801"/>
    </source>
</evidence>
<dbReference type="Gene3D" id="3.20.20.140">
    <property type="entry name" value="Metal-dependent hydrolases"/>
    <property type="match status" value="1"/>
</dbReference>
<dbReference type="Pfam" id="PF01979">
    <property type="entry name" value="Amidohydro_1"/>
    <property type="match status" value="1"/>
</dbReference>
<evidence type="ECO:0000313" key="4">
    <source>
        <dbReference type="Proteomes" id="UP001498421"/>
    </source>
</evidence>
<dbReference type="InterPro" id="IPR050287">
    <property type="entry name" value="MTA/SAH_deaminase"/>
</dbReference>
<gene>
    <name evidence="3" type="ORF">QQZ08_002803</name>
</gene>
<dbReference type="InterPro" id="IPR032466">
    <property type="entry name" value="Metal_Hydrolase"/>
</dbReference>
<sequence>MSEKYLFVGGYVGYVATLDNSIGAFYQGAVLAEDGIIKAVGKAEDFSANTTDAELIDTTNGVVTPGIVDIHRRTSMSLTRGLGADQSLFHFLSNTYMRWLPATSVEDMYTATLVGALEALDSGVTTIFDSCESLHSGIHSDAELQGLRDSGIRAIFYFGTSQDSYGEYPGGEAG</sequence>
<dbReference type="PANTHER" id="PTHR43794:SF11">
    <property type="entry name" value="AMIDOHYDROLASE-RELATED DOMAIN-CONTAINING PROTEIN"/>
    <property type="match status" value="1"/>
</dbReference>
<accession>A0ABR1ICP0</accession>
<dbReference type="InterPro" id="IPR006680">
    <property type="entry name" value="Amidohydro-rel"/>
</dbReference>
<name>A0ABR1ICP0_9HYPO</name>
<evidence type="ECO:0000259" key="2">
    <source>
        <dbReference type="Pfam" id="PF01979"/>
    </source>
</evidence>
<dbReference type="SUPFAM" id="SSF51556">
    <property type="entry name" value="Metallo-dependent hydrolases"/>
    <property type="match status" value="1"/>
</dbReference>
<dbReference type="InterPro" id="IPR011059">
    <property type="entry name" value="Metal-dep_hydrolase_composite"/>
</dbReference>
<protein>
    <recommendedName>
        <fullName evidence="2">Amidohydrolase-related domain-containing protein</fullName>
    </recommendedName>
</protein>
<dbReference type="Proteomes" id="UP001498421">
    <property type="component" value="Unassembled WGS sequence"/>
</dbReference>
<dbReference type="EMBL" id="JAZAVK010000017">
    <property type="protein sequence ID" value="KAK7430759.1"/>
    <property type="molecule type" value="Genomic_DNA"/>
</dbReference>
<dbReference type="PANTHER" id="PTHR43794">
    <property type="entry name" value="AMINOHYDROLASE SSNA-RELATED"/>
    <property type="match status" value="1"/>
</dbReference>
<keyword evidence="1" id="KW-0378">Hydrolase</keyword>
<evidence type="ECO:0000313" key="3">
    <source>
        <dbReference type="EMBL" id="KAK7430759.1"/>
    </source>
</evidence>
<organism evidence="3 4">
    <name type="scientific">Neonectria magnoliae</name>
    <dbReference type="NCBI Taxonomy" id="2732573"/>
    <lineage>
        <taxon>Eukaryota</taxon>
        <taxon>Fungi</taxon>
        <taxon>Dikarya</taxon>
        <taxon>Ascomycota</taxon>
        <taxon>Pezizomycotina</taxon>
        <taxon>Sordariomycetes</taxon>
        <taxon>Hypocreomycetidae</taxon>
        <taxon>Hypocreales</taxon>
        <taxon>Nectriaceae</taxon>
        <taxon>Neonectria</taxon>
    </lineage>
</organism>